<reference evidence="12 13" key="1">
    <citation type="submission" date="2016-04" db="EMBL/GenBank/DDBJ databases">
        <title>Comparative Genomics and Epigenetics of Sporosarcina ureae.</title>
        <authorList>
            <person name="Oliver A.S."/>
            <person name="Cooper K.K."/>
        </authorList>
    </citation>
    <scope>NUCLEOTIDE SEQUENCE [LARGE SCALE GENOMIC DNA]</scope>
    <source>
        <strain evidence="12 13">S204</strain>
    </source>
</reference>
<keyword evidence="6" id="KW-0067">ATP-binding</keyword>
<sequence>MFVNIQNLSFRYSKKQPPVIDRFSFTIEKGEIVGIVGASGSGKSTLLRLLAGLEDPTAGSIELNGRLIVGDNTYIEAEKRGVGMVFQNYALFPHLTVSENICFGLHKLKRPEKKKRLDEMLELVQLQEFAKRYPHELSGGQQQRVALARALAPSPSILLMDEPFSNLDTNLKSLIRMEVRDILQKANITCLFVSHDQADVDAICDRTIYIDCATYVGLEKEAITV</sequence>
<keyword evidence="9" id="KW-0406">Ion transport</keyword>
<evidence type="ECO:0000256" key="7">
    <source>
        <dbReference type="ARBA" id="ARBA00022967"/>
    </source>
</evidence>
<dbReference type="InterPro" id="IPR017871">
    <property type="entry name" value="ABC_transporter-like_CS"/>
</dbReference>
<evidence type="ECO:0000256" key="10">
    <source>
        <dbReference type="ARBA" id="ARBA00023136"/>
    </source>
</evidence>
<proteinExistence type="predicted"/>
<dbReference type="InterPro" id="IPR003439">
    <property type="entry name" value="ABC_transporter-like_ATP-bd"/>
</dbReference>
<keyword evidence="8" id="KW-0408">Iron</keyword>
<evidence type="ECO:0000256" key="9">
    <source>
        <dbReference type="ARBA" id="ARBA00023065"/>
    </source>
</evidence>
<evidence type="ECO:0000313" key="12">
    <source>
        <dbReference type="EMBL" id="ARF13449.1"/>
    </source>
</evidence>
<name>A0ABN4YKJ2_SPOUR</name>
<evidence type="ECO:0000256" key="8">
    <source>
        <dbReference type="ARBA" id="ARBA00023004"/>
    </source>
</evidence>
<dbReference type="InterPro" id="IPR003593">
    <property type="entry name" value="AAA+_ATPase"/>
</dbReference>
<keyword evidence="13" id="KW-1185">Reference proteome</keyword>
<dbReference type="PROSITE" id="PS00211">
    <property type="entry name" value="ABC_TRANSPORTER_1"/>
    <property type="match status" value="1"/>
</dbReference>
<accession>A0ABN4YKJ2</accession>
<organism evidence="12 13">
    <name type="scientific">Sporosarcina ureae</name>
    <dbReference type="NCBI Taxonomy" id="1571"/>
    <lineage>
        <taxon>Bacteria</taxon>
        <taxon>Bacillati</taxon>
        <taxon>Bacillota</taxon>
        <taxon>Bacilli</taxon>
        <taxon>Bacillales</taxon>
        <taxon>Caryophanaceae</taxon>
        <taxon>Sporosarcina</taxon>
    </lineage>
</organism>
<evidence type="ECO:0000259" key="11">
    <source>
        <dbReference type="PROSITE" id="PS50893"/>
    </source>
</evidence>
<keyword evidence="7" id="KW-1278">Translocase</keyword>
<protein>
    <submittedName>
        <fullName evidence="12">ABC transporter</fullName>
    </submittedName>
</protein>
<evidence type="ECO:0000256" key="5">
    <source>
        <dbReference type="ARBA" id="ARBA00022741"/>
    </source>
</evidence>
<keyword evidence="2" id="KW-1003">Cell membrane</keyword>
<dbReference type="InterPro" id="IPR050093">
    <property type="entry name" value="ABC_SmlMolc_Importer"/>
</dbReference>
<dbReference type="PROSITE" id="PS50893">
    <property type="entry name" value="ABC_TRANSPORTER_2"/>
    <property type="match status" value="1"/>
</dbReference>
<evidence type="ECO:0000256" key="6">
    <source>
        <dbReference type="ARBA" id="ARBA00022840"/>
    </source>
</evidence>
<keyword evidence="10" id="KW-0472">Membrane</keyword>
<dbReference type="CDD" id="cd03259">
    <property type="entry name" value="ABC_Carb_Solutes_like"/>
    <property type="match status" value="1"/>
</dbReference>
<dbReference type="RefSeq" id="WP_051210636.1">
    <property type="nucleotide sequence ID" value="NZ_CP015108.1"/>
</dbReference>
<gene>
    <name evidence="12" type="ORF">SporoS204_04170</name>
</gene>
<dbReference type="PANTHER" id="PTHR42781">
    <property type="entry name" value="SPERMIDINE/PUTRESCINE IMPORT ATP-BINDING PROTEIN POTA"/>
    <property type="match status" value="1"/>
</dbReference>
<dbReference type="EMBL" id="CP015108">
    <property type="protein sequence ID" value="ARF13449.1"/>
    <property type="molecule type" value="Genomic_DNA"/>
</dbReference>
<keyword evidence="1" id="KW-0813">Transport</keyword>
<evidence type="ECO:0000256" key="4">
    <source>
        <dbReference type="ARBA" id="ARBA00022519"/>
    </source>
</evidence>
<dbReference type="PANTHER" id="PTHR42781:SF5">
    <property type="entry name" value="PUTRESCINE TRANSPORT ATP-BINDING PROTEIN POTG"/>
    <property type="match status" value="1"/>
</dbReference>
<evidence type="ECO:0000256" key="1">
    <source>
        <dbReference type="ARBA" id="ARBA00022448"/>
    </source>
</evidence>
<keyword evidence="4" id="KW-0997">Cell inner membrane</keyword>
<dbReference type="InterPro" id="IPR015853">
    <property type="entry name" value="ABC_transpr_FbpC"/>
</dbReference>
<dbReference type="SMART" id="SM00382">
    <property type="entry name" value="AAA"/>
    <property type="match status" value="1"/>
</dbReference>
<keyword evidence="5" id="KW-0547">Nucleotide-binding</keyword>
<feature type="domain" description="ABC transporter" evidence="11">
    <location>
        <begin position="3"/>
        <end position="225"/>
    </location>
</feature>
<dbReference type="InterPro" id="IPR027417">
    <property type="entry name" value="P-loop_NTPase"/>
</dbReference>
<dbReference type="Gene3D" id="3.40.50.300">
    <property type="entry name" value="P-loop containing nucleotide triphosphate hydrolases"/>
    <property type="match status" value="1"/>
</dbReference>
<dbReference type="Proteomes" id="UP000192486">
    <property type="component" value="Chromosome"/>
</dbReference>
<keyword evidence="3" id="KW-0410">Iron transport</keyword>
<evidence type="ECO:0000256" key="3">
    <source>
        <dbReference type="ARBA" id="ARBA00022496"/>
    </source>
</evidence>
<evidence type="ECO:0000256" key="2">
    <source>
        <dbReference type="ARBA" id="ARBA00022475"/>
    </source>
</evidence>
<evidence type="ECO:0000313" key="13">
    <source>
        <dbReference type="Proteomes" id="UP000192486"/>
    </source>
</evidence>
<dbReference type="Pfam" id="PF00005">
    <property type="entry name" value="ABC_tran"/>
    <property type="match status" value="1"/>
</dbReference>
<dbReference type="SUPFAM" id="SSF52540">
    <property type="entry name" value="P-loop containing nucleoside triphosphate hydrolases"/>
    <property type="match status" value="1"/>
</dbReference>